<organism evidence="1 2">
    <name type="scientific">Meloidogyne enterolobii</name>
    <name type="common">Root-knot nematode worm</name>
    <name type="synonym">Meloidogyne mayaguensis</name>
    <dbReference type="NCBI Taxonomy" id="390850"/>
    <lineage>
        <taxon>Eukaryota</taxon>
        <taxon>Metazoa</taxon>
        <taxon>Ecdysozoa</taxon>
        <taxon>Nematoda</taxon>
        <taxon>Chromadorea</taxon>
        <taxon>Rhabditida</taxon>
        <taxon>Tylenchina</taxon>
        <taxon>Tylenchomorpha</taxon>
        <taxon>Tylenchoidea</taxon>
        <taxon>Meloidogynidae</taxon>
        <taxon>Meloidogyninae</taxon>
        <taxon>Meloidogyne</taxon>
    </lineage>
</organism>
<name>A0A6V7W666_MELEN</name>
<dbReference type="InterPro" id="IPR013083">
    <property type="entry name" value="Znf_RING/FYVE/PHD"/>
</dbReference>
<protein>
    <submittedName>
        <fullName evidence="1">Uncharacterized protein</fullName>
    </submittedName>
</protein>
<evidence type="ECO:0000313" key="2">
    <source>
        <dbReference type="Proteomes" id="UP000580250"/>
    </source>
</evidence>
<dbReference type="AlphaFoldDB" id="A0A6V7W666"/>
<dbReference type="Proteomes" id="UP000580250">
    <property type="component" value="Unassembled WGS sequence"/>
</dbReference>
<dbReference type="Gene3D" id="3.30.40.10">
    <property type="entry name" value="Zinc/RING finger domain, C3HC4 (zinc finger)"/>
    <property type="match status" value="1"/>
</dbReference>
<accession>A0A6V7W666</accession>
<proteinExistence type="predicted"/>
<evidence type="ECO:0000313" key="1">
    <source>
        <dbReference type="EMBL" id="CAD2182522.1"/>
    </source>
</evidence>
<gene>
    <name evidence="1" type="ORF">MENT_LOCUS34737</name>
</gene>
<reference evidence="1 2" key="1">
    <citation type="submission" date="2020-08" db="EMBL/GenBank/DDBJ databases">
        <authorList>
            <person name="Koutsovoulos G."/>
            <person name="Danchin GJ E."/>
        </authorList>
    </citation>
    <scope>NUCLEOTIDE SEQUENCE [LARGE SCALE GENOMIC DNA]</scope>
</reference>
<sequence length="184" mass="21347">MKVLIDQGSNKIPKECIGILDKFLTKEDKSKNLRRVKKNKMLDDDSAAQIIYDYFMENINQIIDEIESKAKIEMMQITINAANENGQPECPICNGVYNLEHMFQNDDFIETSKCENEPLYHFFHRSCMFLQMGTSGSHQACPTCGHELNIIFHPDADQINQNLRKIDMGFDLEPIKNHYKNRNV</sequence>
<dbReference type="EMBL" id="CAJEWN010000434">
    <property type="protein sequence ID" value="CAD2182522.1"/>
    <property type="molecule type" value="Genomic_DNA"/>
</dbReference>
<comment type="caution">
    <text evidence="1">The sequence shown here is derived from an EMBL/GenBank/DDBJ whole genome shotgun (WGS) entry which is preliminary data.</text>
</comment>
<dbReference type="SUPFAM" id="SSF57850">
    <property type="entry name" value="RING/U-box"/>
    <property type="match status" value="1"/>
</dbReference>